<dbReference type="PANTHER" id="PTHR39517">
    <property type="entry name" value="SLL0192 PROTEIN"/>
    <property type="match status" value="1"/>
</dbReference>
<organism evidence="1 2">
    <name type="scientific">Halomicronema hongdechloris C2206</name>
    <dbReference type="NCBI Taxonomy" id="1641165"/>
    <lineage>
        <taxon>Bacteria</taxon>
        <taxon>Bacillati</taxon>
        <taxon>Cyanobacteriota</taxon>
        <taxon>Cyanophyceae</taxon>
        <taxon>Nodosilineales</taxon>
        <taxon>Nodosilineaceae</taxon>
        <taxon>Halomicronema</taxon>
    </lineage>
</organism>
<dbReference type="KEGG" id="hhg:XM38_047360"/>
<dbReference type="PANTHER" id="PTHR39517:SF1">
    <property type="entry name" value="LIPID-A-DISACCHARIDE SYNTHASE"/>
    <property type="match status" value="1"/>
</dbReference>
<accession>A0A1Z3HTY5</accession>
<protein>
    <submittedName>
        <fullName evidence="1">Glycosyltransferases protein</fullName>
    </submittedName>
</protein>
<dbReference type="GO" id="GO:0016740">
    <property type="term" value="F:transferase activity"/>
    <property type="evidence" value="ECO:0007669"/>
    <property type="project" value="UniProtKB-KW"/>
</dbReference>
<evidence type="ECO:0000313" key="2">
    <source>
        <dbReference type="Proteomes" id="UP000191901"/>
    </source>
</evidence>
<name>A0A1Z3HTY5_9CYAN</name>
<sequence length="365" mass="40185">MARLRSPILGPTQSLPSGGFIYMDGRQLARDLRGGLASLAWRQLQALWQWRSHGDYVLAIGDVVPLAAAWGSGLSYGFVGTAKSEYFLRDERGPLPQRPWFEGWSGSVYLPWERWLMGHTRCRIACVRDQLTAQWLRRWAIPAVYAGNPMMDNLHPHAATLTRLTTHWPDHPDALTLVLLPGSRAPEAMENWRQMVRAVAVILQHFPGRSLRFLGAIAPDLPLEPLQQALTAAHWSPVTDQPYPTYTQGQGWLRLSQDAYAACLHLADVGIAMAGTATEQCAGLGKPVITFPGNGPQFTRSFADTQARLLGPSILYVEHPDAVAPALATLLQHPERLQDIRANGLRRMGTAGAAQHIATLSCTST</sequence>
<dbReference type="InterPro" id="IPR019994">
    <property type="entry name" value="Lipid-A-disac_synthase-rel_put"/>
</dbReference>
<gene>
    <name evidence="1" type="ORF">XM38_047360</name>
</gene>
<dbReference type="NCBIfam" id="TIGR03492">
    <property type="entry name" value="lipid-A-disaccharide synthase-related protein"/>
    <property type="match status" value="1"/>
</dbReference>
<dbReference type="SUPFAM" id="SSF53756">
    <property type="entry name" value="UDP-Glycosyltransferase/glycogen phosphorylase"/>
    <property type="match status" value="1"/>
</dbReference>
<evidence type="ECO:0000313" key="1">
    <source>
        <dbReference type="EMBL" id="ASC73764.1"/>
    </source>
</evidence>
<keyword evidence="2" id="KW-1185">Reference proteome</keyword>
<reference evidence="1 2" key="1">
    <citation type="journal article" date="2016" name="Biochim. Biophys. Acta">
        <title>Characterization of red-shifted phycobilisomes isolated from the chlorophyll f-containing cyanobacterium Halomicronema hongdechloris.</title>
        <authorList>
            <person name="Li Y."/>
            <person name="Lin Y."/>
            <person name="Garvey C.J."/>
            <person name="Birch D."/>
            <person name="Corkery R.W."/>
            <person name="Loughlin P.C."/>
            <person name="Scheer H."/>
            <person name="Willows R.D."/>
            <person name="Chen M."/>
        </authorList>
    </citation>
    <scope>NUCLEOTIDE SEQUENCE [LARGE SCALE GENOMIC DNA]</scope>
    <source>
        <strain evidence="1 2">C2206</strain>
    </source>
</reference>
<dbReference type="Gene3D" id="3.40.50.2000">
    <property type="entry name" value="Glycogen Phosphorylase B"/>
    <property type="match status" value="1"/>
</dbReference>
<proteinExistence type="predicted"/>
<dbReference type="Proteomes" id="UP000191901">
    <property type="component" value="Chromosome"/>
</dbReference>
<dbReference type="AlphaFoldDB" id="A0A1Z3HTY5"/>
<dbReference type="EMBL" id="CP021983">
    <property type="protein sequence ID" value="ASC73764.1"/>
    <property type="molecule type" value="Genomic_DNA"/>
</dbReference>